<feature type="transmembrane region" description="Helical" evidence="7">
    <location>
        <begin position="127"/>
        <end position="145"/>
    </location>
</feature>
<dbReference type="EMBL" id="JBHTLU010000034">
    <property type="protein sequence ID" value="MFD1223266.1"/>
    <property type="molecule type" value="Genomic_DNA"/>
</dbReference>
<evidence type="ECO:0000256" key="4">
    <source>
        <dbReference type="ARBA" id="ARBA00022692"/>
    </source>
</evidence>
<name>A0ABW3USA6_9BACL</name>
<dbReference type="PANTHER" id="PTHR40074:SF2">
    <property type="entry name" value="O-ACETYLTRANSFERASE WECH"/>
    <property type="match status" value="1"/>
</dbReference>
<feature type="domain" description="Acyltransferase 3" evidence="8">
    <location>
        <begin position="9"/>
        <end position="363"/>
    </location>
</feature>
<dbReference type="PANTHER" id="PTHR40074">
    <property type="entry name" value="O-ACETYLTRANSFERASE WECH"/>
    <property type="match status" value="1"/>
</dbReference>
<reference evidence="10" key="1">
    <citation type="journal article" date="2019" name="Int. J. Syst. Evol. Microbiol.">
        <title>The Global Catalogue of Microorganisms (GCM) 10K type strain sequencing project: providing services to taxonomists for standard genome sequencing and annotation.</title>
        <authorList>
            <consortium name="The Broad Institute Genomics Platform"/>
            <consortium name="The Broad Institute Genome Sequencing Center for Infectious Disease"/>
            <person name="Wu L."/>
            <person name="Ma J."/>
        </authorList>
    </citation>
    <scope>NUCLEOTIDE SEQUENCE [LARGE SCALE GENOMIC DNA]</scope>
    <source>
        <strain evidence="10">CCUG 53270</strain>
    </source>
</reference>
<evidence type="ECO:0000259" key="8">
    <source>
        <dbReference type="Pfam" id="PF01757"/>
    </source>
</evidence>
<sequence>MSKQARVEEIQYLRGFAFLAVVLQHAIGHYAYLPETGLDNGAVLGLLLIAAKFAVPIFIFITGFVLFYNYRDKVPFVPFIRKRFKDIVLPYLIWSTLYAIFFGDLGAEWRDVGKRILLDWVTGKASYHLWYVVMSIQLYLLFPLLQRGVLRIWEITKPWMLRAGFILLCLAYIGLTTKIGDISSAAESWHLPVVTPLFTEYADRNALYFLLYFIMGAAAGLNIRYWKPWMMKTRMVWLSLYLLCSLVLFYKIVHSFPTGSGYVIQYNATLLLQPFMVVFLLLSVIAMCIMAVWLQEGTSDALRRTFHYLGKHSYGAYLAHALMLTFATGAADYMLPGGNISIRTVAAFLLCAFLSVLTAVVLSKLPIGRWLVGAPSPRKKIA</sequence>
<feature type="transmembrane region" description="Helical" evidence="7">
    <location>
        <begin position="165"/>
        <end position="186"/>
    </location>
</feature>
<feature type="transmembrane region" description="Helical" evidence="7">
    <location>
        <begin position="340"/>
        <end position="362"/>
    </location>
</feature>
<evidence type="ECO:0000256" key="6">
    <source>
        <dbReference type="ARBA" id="ARBA00023136"/>
    </source>
</evidence>
<keyword evidence="9" id="KW-0012">Acyltransferase</keyword>
<dbReference type="Proteomes" id="UP001597180">
    <property type="component" value="Unassembled WGS sequence"/>
</dbReference>
<keyword evidence="5 7" id="KW-1133">Transmembrane helix</keyword>
<evidence type="ECO:0000256" key="3">
    <source>
        <dbReference type="ARBA" id="ARBA00022475"/>
    </source>
</evidence>
<keyword evidence="10" id="KW-1185">Reference proteome</keyword>
<feature type="transmembrane region" description="Helical" evidence="7">
    <location>
        <begin position="206"/>
        <end position="223"/>
    </location>
</feature>
<dbReference type="GO" id="GO:0016746">
    <property type="term" value="F:acyltransferase activity"/>
    <property type="evidence" value="ECO:0007669"/>
    <property type="project" value="UniProtKB-KW"/>
</dbReference>
<comment type="similarity">
    <text evidence="2">Belongs to the acyltransferase 3 family.</text>
</comment>
<proteinExistence type="inferred from homology"/>
<evidence type="ECO:0000256" key="2">
    <source>
        <dbReference type="ARBA" id="ARBA00007400"/>
    </source>
</evidence>
<feature type="transmembrane region" description="Helical" evidence="7">
    <location>
        <begin position="88"/>
        <end position="107"/>
    </location>
</feature>
<evidence type="ECO:0000256" key="5">
    <source>
        <dbReference type="ARBA" id="ARBA00022989"/>
    </source>
</evidence>
<feature type="transmembrane region" description="Helical" evidence="7">
    <location>
        <begin position="235"/>
        <end position="253"/>
    </location>
</feature>
<accession>A0ABW3USA6</accession>
<evidence type="ECO:0000313" key="9">
    <source>
        <dbReference type="EMBL" id="MFD1223266.1"/>
    </source>
</evidence>
<evidence type="ECO:0000256" key="7">
    <source>
        <dbReference type="SAM" id="Phobius"/>
    </source>
</evidence>
<gene>
    <name evidence="9" type="ORF">ACFQ4B_24395</name>
</gene>
<keyword evidence="9" id="KW-0808">Transferase</keyword>
<feature type="transmembrane region" description="Helical" evidence="7">
    <location>
        <begin position="273"/>
        <end position="294"/>
    </location>
</feature>
<feature type="transmembrane region" description="Helical" evidence="7">
    <location>
        <begin position="44"/>
        <end position="68"/>
    </location>
</feature>
<keyword evidence="4 7" id="KW-0812">Transmembrane</keyword>
<evidence type="ECO:0000256" key="1">
    <source>
        <dbReference type="ARBA" id="ARBA00004651"/>
    </source>
</evidence>
<dbReference type="InterPro" id="IPR002656">
    <property type="entry name" value="Acyl_transf_3_dom"/>
</dbReference>
<dbReference type="Pfam" id="PF01757">
    <property type="entry name" value="Acyl_transf_3"/>
    <property type="match status" value="1"/>
</dbReference>
<evidence type="ECO:0000313" key="10">
    <source>
        <dbReference type="Proteomes" id="UP001597180"/>
    </source>
</evidence>
<protein>
    <submittedName>
        <fullName evidence="9">Acyltransferase</fullName>
    </submittedName>
</protein>
<feature type="transmembrane region" description="Helical" evidence="7">
    <location>
        <begin position="314"/>
        <end position="334"/>
    </location>
</feature>
<feature type="transmembrane region" description="Helical" evidence="7">
    <location>
        <begin position="12"/>
        <end position="32"/>
    </location>
</feature>
<comment type="caution">
    <text evidence="9">The sequence shown here is derived from an EMBL/GenBank/DDBJ whole genome shotgun (WGS) entry which is preliminary data.</text>
</comment>
<dbReference type="RefSeq" id="WP_345590244.1">
    <property type="nucleotide sequence ID" value="NZ_BAABJG010000022.1"/>
</dbReference>
<organism evidence="9 10">
    <name type="scientific">Paenibacillus vulneris</name>
    <dbReference type="NCBI Taxonomy" id="1133364"/>
    <lineage>
        <taxon>Bacteria</taxon>
        <taxon>Bacillati</taxon>
        <taxon>Bacillota</taxon>
        <taxon>Bacilli</taxon>
        <taxon>Bacillales</taxon>
        <taxon>Paenibacillaceae</taxon>
        <taxon>Paenibacillus</taxon>
    </lineage>
</organism>
<comment type="subcellular location">
    <subcellularLocation>
        <location evidence="1">Cell membrane</location>
        <topology evidence="1">Multi-pass membrane protein</topology>
    </subcellularLocation>
</comment>
<keyword evidence="6 7" id="KW-0472">Membrane</keyword>
<keyword evidence="3" id="KW-1003">Cell membrane</keyword>